<keyword evidence="1" id="KW-1133">Transmembrane helix</keyword>
<proteinExistence type="predicted"/>
<dbReference type="PANTHER" id="PTHR37947">
    <property type="entry name" value="BLL2462 PROTEIN"/>
    <property type="match status" value="1"/>
</dbReference>
<sequence length="784" mass="87183">MFDSILIAAPQWTAPAVAICLLSLIVVAWAYWRRGGSSRRGPLIFAGLLKWIAIAALALCLLQPMLESQRPRPHANLIGVVVDNSRSMQIRSPGQSQPRSERLAAVLKQDADWQVRLSQDYDVRRYAFDRSLQNVDDLSTLEFDGASSSLTGTLTTLAARFRDRPVAGLMLFTDGNATDLTDTGFDWSSLGFPLYLVTDSVDQAIADLKIDQVSTAQTNFEASPVTVTAKLSATGLKESTVVVRLLDAEGVAVEEQEVELTQAKPTADVEFRFRPKKSGLQFYSIDTFPKSQRVAYSQGETKVEATLANNSRLLAIDRDQGPYRVLYVAGRPNWEFKFLRRALQEDDEIRLVGLLRIARKEPKFSFRDRGVNSSNPLFSGFDENEEESAEQYDEPVLLRLGVDEAEQLSKGFPRQAEELFGYHAIILDDVDADFFTQDQMLMLRQFVSTRGGGLLMLGGQESFAGGDYEHTPLADLMPVYLPRGNESSGGTVARMELSREGWLQPWLRLRETEVAEKKRLAEMPEFGTLNRVGDVKPGASMLASAQTGDRQQPALVVQRYGKGRSGALLIGDLWRWGMRRKPGENEDLQQVWRQTIRWMIADVPRAVEIDLEESKDSSKPIELAVTVRNPEFLPLDNASVALTVVQPDGEEMQLPTQPSDQAAGVYTASYWPSKDGAYRVKVVATGPDGSDIGSQQAGWTTETATAEFQRLAVNKDLLQQIADQTGGEVISQDDLDSFVANLHNKKIPLTRRHLAPLWHGPWVLIFALACLCGEWGVRRFHGMP</sequence>
<gene>
    <name evidence="3" type="ORF">EC9_09800</name>
</gene>
<organism evidence="3 4">
    <name type="scientific">Rosistilla ulvae</name>
    <dbReference type="NCBI Taxonomy" id="1930277"/>
    <lineage>
        <taxon>Bacteria</taxon>
        <taxon>Pseudomonadati</taxon>
        <taxon>Planctomycetota</taxon>
        <taxon>Planctomycetia</taxon>
        <taxon>Pirellulales</taxon>
        <taxon>Pirellulaceae</taxon>
        <taxon>Rosistilla</taxon>
    </lineage>
</organism>
<accession>A0A517LW05</accession>
<evidence type="ECO:0000259" key="2">
    <source>
        <dbReference type="Pfam" id="PF07090"/>
    </source>
</evidence>
<dbReference type="KEGG" id="ruv:EC9_09800"/>
<dbReference type="InterPro" id="IPR017868">
    <property type="entry name" value="Filamin/ABP280_repeat-like"/>
</dbReference>
<dbReference type="InterPro" id="IPR010768">
    <property type="entry name" value="GATase1-like"/>
</dbReference>
<dbReference type="Gene3D" id="2.60.40.10">
    <property type="entry name" value="Immunoglobulins"/>
    <property type="match status" value="1"/>
</dbReference>
<keyword evidence="4" id="KW-1185">Reference proteome</keyword>
<evidence type="ECO:0000313" key="3">
    <source>
        <dbReference type="EMBL" id="QDS86806.1"/>
    </source>
</evidence>
<feature type="transmembrane region" description="Helical" evidence="1">
    <location>
        <begin position="757"/>
        <end position="777"/>
    </location>
</feature>
<dbReference type="OrthoDB" id="9781333at2"/>
<dbReference type="Proteomes" id="UP000319557">
    <property type="component" value="Chromosome"/>
</dbReference>
<dbReference type="Gene3D" id="3.40.50.880">
    <property type="match status" value="1"/>
</dbReference>
<dbReference type="PANTHER" id="PTHR37947:SF1">
    <property type="entry name" value="BLL2462 PROTEIN"/>
    <property type="match status" value="1"/>
</dbReference>
<keyword evidence="1" id="KW-0472">Membrane</keyword>
<feature type="domain" description="Putative glutamine amidotransferase" evidence="2">
    <location>
        <begin position="406"/>
        <end position="599"/>
    </location>
</feature>
<dbReference type="PROSITE" id="PS50194">
    <property type="entry name" value="FILAMIN_REPEAT"/>
    <property type="match status" value="1"/>
</dbReference>
<dbReference type="RefSeq" id="WP_145342768.1">
    <property type="nucleotide sequence ID" value="NZ_CP036261.1"/>
</dbReference>
<feature type="transmembrane region" description="Helical" evidence="1">
    <location>
        <begin position="12"/>
        <end position="32"/>
    </location>
</feature>
<dbReference type="AlphaFoldDB" id="A0A517LW05"/>
<evidence type="ECO:0000313" key="4">
    <source>
        <dbReference type="Proteomes" id="UP000319557"/>
    </source>
</evidence>
<dbReference type="InterPro" id="IPR013783">
    <property type="entry name" value="Ig-like_fold"/>
</dbReference>
<dbReference type="InterPro" id="IPR029062">
    <property type="entry name" value="Class_I_gatase-like"/>
</dbReference>
<name>A0A517LW05_9BACT</name>
<dbReference type="Pfam" id="PF07090">
    <property type="entry name" value="GATase1_like"/>
    <property type="match status" value="1"/>
</dbReference>
<keyword evidence="1" id="KW-0812">Transmembrane</keyword>
<feature type="transmembrane region" description="Helical" evidence="1">
    <location>
        <begin position="44"/>
        <end position="66"/>
    </location>
</feature>
<evidence type="ECO:0000256" key="1">
    <source>
        <dbReference type="SAM" id="Phobius"/>
    </source>
</evidence>
<reference evidence="3 4" key="1">
    <citation type="submission" date="2019-02" db="EMBL/GenBank/DDBJ databases">
        <title>Deep-cultivation of Planctomycetes and their phenomic and genomic characterization uncovers novel biology.</title>
        <authorList>
            <person name="Wiegand S."/>
            <person name="Jogler M."/>
            <person name="Boedeker C."/>
            <person name="Pinto D."/>
            <person name="Vollmers J."/>
            <person name="Rivas-Marin E."/>
            <person name="Kohn T."/>
            <person name="Peeters S.H."/>
            <person name="Heuer A."/>
            <person name="Rast P."/>
            <person name="Oberbeckmann S."/>
            <person name="Bunk B."/>
            <person name="Jeske O."/>
            <person name="Meyerdierks A."/>
            <person name="Storesund J.E."/>
            <person name="Kallscheuer N."/>
            <person name="Luecker S."/>
            <person name="Lage O.M."/>
            <person name="Pohl T."/>
            <person name="Merkel B.J."/>
            <person name="Hornburger P."/>
            <person name="Mueller R.-W."/>
            <person name="Bruemmer F."/>
            <person name="Labrenz M."/>
            <person name="Spormann A.M."/>
            <person name="Op den Camp H."/>
            <person name="Overmann J."/>
            <person name="Amann R."/>
            <person name="Jetten M.S.M."/>
            <person name="Mascher T."/>
            <person name="Medema M.H."/>
            <person name="Devos D.P."/>
            <person name="Kaster A.-K."/>
            <person name="Ovreas L."/>
            <person name="Rohde M."/>
            <person name="Galperin M.Y."/>
            <person name="Jogler C."/>
        </authorList>
    </citation>
    <scope>NUCLEOTIDE SEQUENCE [LARGE SCALE GENOMIC DNA]</scope>
    <source>
        <strain evidence="3 4">EC9</strain>
    </source>
</reference>
<dbReference type="EMBL" id="CP036261">
    <property type="protein sequence ID" value="QDS86806.1"/>
    <property type="molecule type" value="Genomic_DNA"/>
</dbReference>
<dbReference type="SUPFAM" id="SSF52317">
    <property type="entry name" value="Class I glutamine amidotransferase-like"/>
    <property type="match status" value="1"/>
</dbReference>
<protein>
    <recommendedName>
        <fullName evidence="2">Putative glutamine amidotransferase domain-containing protein</fullName>
    </recommendedName>
</protein>